<name>A0A2H3K1B8_WOLCO</name>
<accession>A0A2H3K1B8</accession>
<protein>
    <submittedName>
        <fullName evidence="1">Uncharacterized protein</fullName>
    </submittedName>
</protein>
<sequence length="139" mass="14706">MTGVHRVCGCAPQGVGVRKVVFGVVHAIVARSRLVDVLFTTHSRSGSRPPVCRSLNVLNPGLVHTVNDAASLLPVIFSAVVHTLWALPSRGAHTSVFAAAAPAVRAQPETDQGAYLQPPGEIGMQTHGILRDIEIMIEC</sequence>
<dbReference type="AlphaFoldDB" id="A0A2H3K1B8"/>
<dbReference type="EMBL" id="KB468168">
    <property type="protein sequence ID" value="PCH44969.1"/>
    <property type="molecule type" value="Genomic_DNA"/>
</dbReference>
<dbReference type="Proteomes" id="UP000218811">
    <property type="component" value="Unassembled WGS sequence"/>
</dbReference>
<keyword evidence="2" id="KW-1185">Reference proteome</keyword>
<proteinExistence type="predicted"/>
<organism evidence="1 2">
    <name type="scientific">Wolfiporia cocos (strain MD-104)</name>
    <name type="common">Brown rot fungus</name>
    <dbReference type="NCBI Taxonomy" id="742152"/>
    <lineage>
        <taxon>Eukaryota</taxon>
        <taxon>Fungi</taxon>
        <taxon>Dikarya</taxon>
        <taxon>Basidiomycota</taxon>
        <taxon>Agaricomycotina</taxon>
        <taxon>Agaricomycetes</taxon>
        <taxon>Polyporales</taxon>
        <taxon>Phaeolaceae</taxon>
        <taxon>Wolfiporia</taxon>
    </lineage>
</organism>
<reference evidence="1 2" key="1">
    <citation type="journal article" date="2012" name="Science">
        <title>The Paleozoic origin of enzymatic lignin decomposition reconstructed from 31 fungal genomes.</title>
        <authorList>
            <person name="Floudas D."/>
            <person name="Binder M."/>
            <person name="Riley R."/>
            <person name="Barry K."/>
            <person name="Blanchette R.A."/>
            <person name="Henrissat B."/>
            <person name="Martinez A.T."/>
            <person name="Otillar R."/>
            <person name="Spatafora J.W."/>
            <person name="Yadav J.S."/>
            <person name="Aerts A."/>
            <person name="Benoit I."/>
            <person name="Boyd A."/>
            <person name="Carlson A."/>
            <person name="Copeland A."/>
            <person name="Coutinho P.M."/>
            <person name="de Vries R.P."/>
            <person name="Ferreira P."/>
            <person name="Findley K."/>
            <person name="Foster B."/>
            <person name="Gaskell J."/>
            <person name="Glotzer D."/>
            <person name="Gorecki P."/>
            <person name="Heitman J."/>
            <person name="Hesse C."/>
            <person name="Hori C."/>
            <person name="Igarashi K."/>
            <person name="Jurgens J.A."/>
            <person name="Kallen N."/>
            <person name="Kersten P."/>
            <person name="Kohler A."/>
            <person name="Kuees U."/>
            <person name="Kumar T.K.A."/>
            <person name="Kuo A."/>
            <person name="LaButti K."/>
            <person name="Larrondo L.F."/>
            <person name="Lindquist E."/>
            <person name="Ling A."/>
            <person name="Lombard V."/>
            <person name="Lucas S."/>
            <person name="Lundell T."/>
            <person name="Martin R."/>
            <person name="McLaughlin D.J."/>
            <person name="Morgenstern I."/>
            <person name="Morin E."/>
            <person name="Murat C."/>
            <person name="Nagy L.G."/>
            <person name="Nolan M."/>
            <person name="Ohm R.A."/>
            <person name="Patyshakuliyeva A."/>
            <person name="Rokas A."/>
            <person name="Ruiz-Duenas F.J."/>
            <person name="Sabat G."/>
            <person name="Salamov A."/>
            <person name="Samejima M."/>
            <person name="Schmutz J."/>
            <person name="Slot J.C."/>
            <person name="St John F."/>
            <person name="Stenlid J."/>
            <person name="Sun H."/>
            <person name="Sun S."/>
            <person name="Syed K."/>
            <person name="Tsang A."/>
            <person name="Wiebenga A."/>
            <person name="Young D."/>
            <person name="Pisabarro A."/>
            <person name="Eastwood D.C."/>
            <person name="Martin F."/>
            <person name="Cullen D."/>
            <person name="Grigoriev I.V."/>
            <person name="Hibbett D.S."/>
        </authorList>
    </citation>
    <scope>NUCLEOTIDE SEQUENCE [LARGE SCALE GENOMIC DNA]</scope>
    <source>
        <strain evidence="1 2">MD-104</strain>
    </source>
</reference>
<evidence type="ECO:0000313" key="2">
    <source>
        <dbReference type="Proteomes" id="UP000218811"/>
    </source>
</evidence>
<evidence type="ECO:0000313" key="1">
    <source>
        <dbReference type="EMBL" id="PCH44969.1"/>
    </source>
</evidence>
<dbReference type="STRING" id="742152.A0A2H3K1B8"/>
<gene>
    <name evidence="1" type="ORF">WOLCODRAFT_154989</name>
</gene>